<dbReference type="GeneID" id="9817320"/>
<protein>
    <submittedName>
        <fullName evidence="1">Uncharacterized protein</fullName>
    </submittedName>
</protein>
<sequence>MAAEMEHNISTEEDDDGFEDCVPGGLRPNYKIPIILSEMKEDVLDEIIHSENNSLSCASCSAHFTDFTEMKAHLESCSEIPDKDHVTEYKISQYHTNALIVSLKDMYEAGTSGLNPVKTETRLPFYMEPFAGANVENHNRIGGHFAVVTCRMCKCQYLHRSHELTTDNFGLVGVLNEDEQEFDPSLIKYHVKLCPEYEHTHETFLMKMDPIVGKIHYHYNELFNVYKTIRSGIYGSGFKIRTTSDPYSWREMGTIYEVDESNRGLLNEIERVGQPSQFQYFDFKLHNIEPENVDFVRTNYFDMLDETLDKIFFTRVTGL</sequence>
<dbReference type="KEGG" id="crq:GCK72_025797"/>
<dbReference type="CTD" id="9817320"/>
<reference evidence="1 2" key="1">
    <citation type="submission" date="2019-12" db="EMBL/GenBank/DDBJ databases">
        <title>Chromosome-level assembly of the Caenorhabditis remanei genome.</title>
        <authorList>
            <person name="Teterina A.A."/>
            <person name="Willis J.H."/>
            <person name="Phillips P.C."/>
        </authorList>
    </citation>
    <scope>NUCLEOTIDE SEQUENCE [LARGE SCALE GENOMIC DNA]</scope>
    <source>
        <strain evidence="1 2">PX506</strain>
        <tissue evidence="1">Whole organism</tissue>
    </source>
</reference>
<dbReference type="Proteomes" id="UP000483820">
    <property type="component" value="Chromosome X"/>
</dbReference>
<organism evidence="1 2">
    <name type="scientific">Caenorhabditis remanei</name>
    <name type="common">Caenorhabditis vulgaris</name>
    <dbReference type="NCBI Taxonomy" id="31234"/>
    <lineage>
        <taxon>Eukaryota</taxon>
        <taxon>Metazoa</taxon>
        <taxon>Ecdysozoa</taxon>
        <taxon>Nematoda</taxon>
        <taxon>Chromadorea</taxon>
        <taxon>Rhabditida</taxon>
        <taxon>Rhabditina</taxon>
        <taxon>Rhabditomorpha</taxon>
        <taxon>Rhabditoidea</taxon>
        <taxon>Rhabditidae</taxon>
        <taxon>Peloderinae</taxon>
        <taxon>Caenorhabditis</taxon>
    </lineage>
</organism>
<accession>A0A6A5G357</accession>
<comment type="caution">
    <text evidence="1">The sequence shown here is derived from an EMBL/GenBank/DDBJ whole genome shotgun (WGS) entry which is preliminary data.</text>
</comment>
<dbReference type="RefSeq" id="XP_003105618.2">
    <property type="nucleotide sequence ID" value="XM_003105570.2"/>
</dbReference>
<proteinExistence type="predicted"/>
<evidence type="ECO:0000313" key="1">
    <source>
        <dbReference type="EMBL" id="KAF1749330.1"/>
    </source>
</evidence>
<name>A0A6A5G357_CAERE</name>
<evidence type="ECO:0000313" key="2">
    <source>
        <dbReference type="Proteomes" id="UP000483820"/>
    </source>
</evidence>
<dbReference type="EMBL" id="WUAV01000006">
    <property type="protein sequence ID" value="KAF1749330.1"/>
    <property type="molecule type" value="Genomic_DNA"/>
</dbReference>
<dbReference type="AlphaFoldDB" id="A0A6A5G357"/>
<gene>
    <name evidence="1" type="ORF">GCK72_025797</name>
</gene>